<dbReference type="OrthoDB" id="767591at2"/>
<name>A0A420VY54_9SPHI</name>
<dbReference type="Proteomes" id="UP000282423">
    <property type="component" value="Unassembled WGS sequence"/>
</dbReference>
<organism evidence="1 2">
    <name type="scientific">Sphingobacterium puteale</name>
    <dbReference type="NCBI Taxonomy" id="2420510"/>
    <lineage>
        <taxon>Bacteria</taxon>
        <taxon>Pseudomonadati</taxon>
        <taxon>Bacteroidota</taxon>
        <taxon>Sphingobacteriia</taxon>
        <taxon>Sphingobacteriales</taxon>
        <taxon>Sphingobacteriaceae</taxon>
        <taxon>Sphingobacterium</taxon>
    </lineage>
</organism>
<dbReference type="EMBL" id="RBWS01000009">
    <property type="protein sequence ID" value="RKO71252.1"/>
    <property type="molecule type" value="Genomic_DNA"/>
</dbReference>
<sequence>MNKLTVLESELLSVFAHKYQALTSHIEKLYVVERECTGVGQYIFFKYYDEEDILPISEDILSVDKIIITEGIDPGIGFVGNIADFKLHSLELFVYGSDEWDCTFQNFTLKDLKQL</sequence>
<dbReference type="RefSeq" id="WP_121124857.1">
    <property type="nucleotide sequence ID" value="NZ_CP158959.1"/>
</dbReference>
<reference evidence="1 2" key="1">
    <citation type="submission" date="2018-10" db="EMBL/GenBank/DDBJ databases">
        <title>Sphingobacterium sp. M05W1-28.</title>
        <authorList>
            <person name="Cai H."/>
        </authorList>
    </citation>
    <scope>NUCLEOTIDE SEQUENCE [LARGE SCALE GENOMIC DNA]</scope>
    <source>
        <strain evidence="1 2">M05W1-28</strain>
    </source>
</reference>
<evidence type="ECO:0000313" key="1">
    <source>
        <dbReference type="EMBL" id="RKO71252.1"/>
    </source>
</evidence>
<evidence type="ECO:0000313" key="2">
    <source>
        <dbReference type="Proteomes" id="UP000282423"/>
    </source>
</evidence>
<gene>
    <name evidence="1" type="ORF">D7322_13975</name>
</gene>
<dbReference type="AlphaFoldDB" id="A0A420VY54"/>
<protein>
    <submittedName>
        <fullName evidence="1">Uncharacterized protein</fullName>
    </submittedName>
</protein>
<keyword evidence="2" id="KW-1185">Reference proteome</keyword>
<accession>A0A420VY54</accession>
<proteinExistence type="predicted"/>
<comment type="caution">
    <text evidence="1">The sequence shown here is derived from an EMBL/GenBank/DDBJ whole genome shotgun (WGS) entry which is preliminary data.</text>
</comment>